<dbReference type="SUPFAM" id="SSF46565">
    <property type="entry name" value="Chaperone J-domain"/>
    <property type="match status" value="1"/>
</dbReference>
<comment type="caution">
    <text evidence="6">The sequence shown here is derived from an EMBL/GenBank/DDBJ whole genome shotgun (WGS) entry which is preliminary data.</text>
</comment>
<dbReference type="Pfam" id="PF09320">
    <property type="entry name" value="DUF1977"/>
    <property type="match status" value="1"/>
</dbReference>
<keyword evidence="3" id="KW-1133">Transmembrane helix</keyword>
<evidence type="ECO:0000259" key="5">
    <source>
        <dbReference type="PROSITE" id="PS50076"/>
    </source>
</evidence>
<dbReference type="GO" id="GO:0071218">
    <property type="term" value="P:cellular response to misfolded protein"/>
    <property type="evidence" value="ECO:0007669"/>
    <property type="project" value="TreeGrafter"/>
</dbReference>
<dbReference type="InterPro" id="IPR015399">
    <property type="entry name" value="DUF1977_DnaJ-like"/>
</dbReference>
<dbReference type="SMART" id="SM00271">
    <property type="entry name" value="DnaJ"/>
    <property type="match status" value="1"/>
</dbReference>
<keyword evidence="4" id="KW-0472">Membrane</keyword>
<evidence type="ECO:0000313" key="6">
    <source>
        <dbReference type="EMBL" id="KOO31432.1"/>
    </source>
</evidence>
<evidence type="ECO:0000256" key="3">
    <source>
        <dbReference type="ARBA" id="ARBA00022989"/>
    </source>
</evidence>
<proteinExistence type="predicted"/>
<gene>
    <name evidence="6" type="ORF">Ctob_011923</name>
</gene>
<dbReference type="CDD" id="cd06257">
    <property type="entry name" value="DnaJ"/>
    <property type="match status" value="1"/>
</dbReference>
<sequence length="193" mass="21783">MVDHYAVLGLQRNATAEDIKKAYRKEALRWHPDKNADKKDLAERKFKDISAAFKADVNVSVMQLAPFLLLMFFSVLSSLPLGGETTPYSLQPSEAHVLERSTEALGVRYFVADTFELRHADAANLRKVEERIETDALGLVRRRCNAERLSKQKMVDAANGHPGAERARMLEAADRIEMPWCDEKDVLEAAKAR</sequence>
<dbReference type="Proteomes" id="UP000037460">
    <property type="component" value="Unassembled WGS sequence"/>
</dbReference>
<evidence type="ECO:0000256" key="2">
    <source>
        <dbReference type="ARBA" id="ARBA00022692"/>
    </source>
</evidence>
<organism evidence="6 7">
    <name type="scientific">Chrysochromulina tobinii</name>
    <dbReference type="NCBI Taxonomy" id="1460289"/>
    <lineage>
        <taxon>Eukaryota</taxon>
        <taxon>Haptista</taxon>
        <taxon>Haptophyta</taxon>
        <taxon>Prymnesiophyceae</taxon>
        <taxon>Prymnesiales</taxon>
        <taxon>Chrysochromulinaceae</taxon>
        <taxon>Chrysochromulina</taxon>
    </lineage>
</organism>
<dbReference type="PANTHER" id="PTHR43908">
    <property type="entry name" value="AT29763P-RELATED"/>
    <property type="match status" value="1"/>
</dbReference>
<accession>A0A0M0JYP7</accession>
<dbReference type="PROSITE" id="PS50076">
    <property type="entry name" value="DNAJ_2"/>
    <property type="match status" value="1"/>
</dbReference>
<dbReference type="AlphaFoldDB" id="A0A0M0JYP7"/>
<keyword evidence="7" id="KW-1185">Reference proteome</keyword>
<evidence type="ECO:0000256" key="1">
    <source>
        <dbReference type="ARBA" id="ARBA00004167"/>
    </source>
</evidence>
<keyword evidence="2" id="KW-0812">Transmembrane</keyword>
<dbReference type="Pfam" id="PF00226">
    <property type="entry name" value="DnaJ"/>
    <property type="match status" value="1"/>
</dbReference>
<dbReference type="PRINTS" id="PR00625">
    <property type="entry name" value="JDOMAIN"/>
</dbReference>
<dbReference type="GO" id="GO:0005789">
    <property type="term" value="C:endoplasmic reticulum membrane"/>
    <property type="evidence" value="ECO:0007669"/>
    <property type="project" value="TreeGrafter"/>
</dbReference>
<dbReference type="Gene3D" id="1.10.287.110">
    <property type="entry name" value="DnaJ domain"/>
    <property type="match status" value="1"/>
</dbReference>
<dbReference type="InterPro" id="IPR036869">
    <property type="entry name" value="J_dom_sf"/>
</dbReference>
<dbReference type="InterPro" id="IPR051100">
    <property type="entry name" value="DnaJ_subfamily_B/C"/>
</dbReference>
<evidence type="ECO:0000256" key="4">
    <source>
        <dbReference type="ARBA" id="ARBA00023136"/>
    </source>
</evidence>
<dbReference type="PANTHER" id="PTHR43908:SF3">
    <property type="entry name" value="AT29763P-RELATED"/>
    <property type="match status" value="1"/>
</dbReference>
<protein>
    <submittedName>
        <fullName evidence="6">DNAj-like subfamily b member 6-like protein</fullName>
    </submittedName>
</protein>
<feature type="domain" description="J" evidence="5">
    <location>
        <begin position="3"/>
        <end position="61"/>
    </location>
</feature>
<comment type="subcellular location">
    <subcellularLocation>
        <location evidence="1">Membrane</location>
        <topology evidence="1">Single-pass membrane protein</topology>
    </subcellularLocation>
</comment>
<evidence type="ECO:0000313" key="7">
    <source>
        <dbReference type="Proteomes" id="UP000037460"/>
    </source>
</evidence>
<dbReference type="OrthoDB" id="10250354at2759"/>
<dbReference type="EMBL" id="JWZX01002016">
    <property type="protein sequence ID" value="KOO31432.1"/>
    <property type="molecule type" value="Genomic_DNA"/>
</dbReference>
<dbReference type="InterPro" id="IPR001623">
    <property type="entry name" value="DnaJ_domain"/>
</dbReference>
<name>A0A0M0JYP7_9EUKA</name>
<dbReference type="GO" id="GO:0030544">
    <property type="term" value="F:Hsp70 protein binding"/>
    <property type="evidence" value="ECO:0007669"/>
    <property type="project" value="TreeGrafter"/>
</dbReference>
<reference evidence="7" key="1">
    <citation type="journal article" date="2015" name="PLoS Genet.">
        <title>Genome Sequence and Transcriptome Analyses of Chrysochromulina tobin: Metabolic Tools for Enhanced Algal Fitness in the Prominent Order Prymnesiales (Haptophyceae).</title>
        <authorList>
            <person name="Hovde B.T."/>
            <person name="Deodato C.R."/>
            <person name="Hunsperger H.M."/>
            <person name="Ryken S.A."/>
            <person name="Yost W."/>
            <person name="Jha R.K."/>
            <person name="Patterson J."/>
            <person name="Monnat R.J. Jr."/>
            <person name="Barlow S.B."/>
            <person name="Starkenburg S.R."/>
            <person name="Cattolico R.A."/>
        </authorList>
    </citation>
    <scope>NUCLEOTIDE SEQUENCE</scope>
    <source>
        <strain evidence="7">CCMP291</strain>
    </source>
</reference>